<accession>X0ULY0</accession>
<proteinExistence type="predicted"/>
<dbReference type="InterPro" id="IPR013320">
    <property type="entry name" value="ConA-like_dom_sf"/>
</dbReference>
<name>X0ULY0_9ZZZZ</name>
<dbReference type="SUPFAM" id="SSF49899">
    <property type="entry name" value="Concanavalin A-like lectins/glucanases"/>
    <property type="match status" value="1"/>
</dbReference>
<feature type="non-terminal residue" evidence="1">
    <location>
        <position position="266"/>
    </location>
</feature>
<dbReference type="Gene3D" id="2.60.120.200">
    <property type="match status" value="1"/>
</dbReference>
<protein>
    <submittedName>
        <fullName evidence="1">Uncharacterized protein</fullName>
    </submittedName>
</protein>
<organism evidence="1">
    <name type="scientific">marine sediment metagenome</name>
    <dbReference type="NCBI Taxonomy" id="412755"/>
    <lineage>
        <taxon>unclassified sequences</taxon>
        <taxon>metagenomes</taxon>
        <taxon>ecological metagenomes</taxon>
    </lineage>
</organism>
<comment type="caution">
    <text evidence="1">The sequence shown here is derived from an EMBL/GenBank/DDBJ whole genome shotgun (WGS) entry which is preliminary data.</text>
</comment>
<sequence>ALRMDSTTIKFTYPNHTSSPTTALTLLDVSDNSAGNRFTITLDTSGDIQVTSVVSVGDPIDLTSTSNITAGSEVTVLVTLATDDAELFVNGSSEDTDADCDFLPGSTYVNIGSAYDESAQASAHISEVSIYANDTAPIAVTSPDMAVKFAGGDAGLSLLAEAYPVSVNGMTLVADYVGEDANATNWPARNTGTTLTTVGTCDAFDTATPWKEDAVDLGGNCHFTGLDTFDPGTNDWAIEFVYKGVSASNVDLLDCQDSGASDEVQF</sequence>
<gene>
    <name evidence="1" type="ORF">S01H1_41747</name>
</gene>
<dbReference type="AlphaFoldDB" id="X0ULY0"/>
<evidence type="ECO:0000313" key="1">
    <source>
        <dbReference type="EMBL" id="GAG01348.1"/>
    </source>
</evidence>
<dbReference type="EMBL" id="BARS01026494">
    <property type="protein sequence ID" value="GAG01348.1"/>
    <property type="molecule type" value="Genomic_DNA"/>
</dbReference>
<feature type="non-terminal residue" evidence="1">
    <location>
        <position position="1"/>
    </location>
</feature>
<dbReference type="Pfam" id="PF13385">
    <property type="entry name" value="Laminin_G_3"/>
    <property type="match status" value="1"/>
</dbReference>
<reference evidence="1" key="1">
    <citation type="journal article" date="2014" name="Front. Microbiol.">
        <title>High frequency of phylogenetically diverse reductive dehalogenase-homologous genes in deep subseafloor sedimentary metagenomes.</title>
        <authorList>
            <person name="Kawai M."/>
            <person name="Futagami T."/>
            <person name="Toyoda A."/>
            <person name="Takaki Y."/>
            <person name="Nishi S."/>
            <person name="Hori S."/>
            <person name="Arai W."/>
            <person name="Tsubouchi T."/>
            <person name="Morono Y."/>
            <person name="Uchiyama I."/>
            <person name="Ito T."/>
            <person name="Fujiyama A."/>
            <person name="Inagaki F."/>
            <person name="Takami H."/>
        </authorList>
    </citation>
    <scope>NUCLEOTIDE SEQUENCE</scope>
    <source>
        <strain evidence="1">Expedition CK06-06</strain>
    </source>
</reference>